<dbReference type="AlphaFoldDB" id="A0A1J5SRG3"/>
<evidence type="ECO:0000256" key="1">
    <source>
        <dbReference type="SAM" id="Phobius"/>
    </source>
</evidence>
<dbReference type="NCBIfam" id="TIGR00254">
    <property type="entry name" value="GGDEF"/>
    <property type="match status" value="1"/>
</dbReference>
<sequence>MSGILEDNAASENSEHALGSLLNIRFPTTYLAQRLAGLMPNELGTQDLALLLSPRAHIALLRRRRAQMIVNRVRLMAFLFAILTPLWSIIDFLFFPLPLWSTLALMRLIAGGAFALLAFYWRPDRRMADAYRALAMLFAIPGLFYLGTQEALIYYQLRGLSEAIKAGYAFLPFVLLAGISIFPLTLTESLLVALPLLFAQAFSGLFIGPMLEWPSFAGAFWLQVLITGVAILAGVSQLAFMIALFRQAIRDPLTGTFSRRSGEELLERQFQIARRHQAPLSLAFLDIDHFKQINDRYGHDAGDRVLIATAAAMIKRLRLADILVRWGGEEFVLIMPDTDPAEARQALTRLQEAGFGERPDGSPLTASIGCAEVGQDRCEDWRTLVEAADRRMYLAKSGGRDRAVFTDQPAPPAAG</sequence>
<gene>
    <name evidence="3" type="primary">adrA_2</name>
    <name evidence="3" type="ORF">GALL_153760</name>
</gene>
<proteinExistence type="predicted"/>
<feature type="transmembrane region" description="Helical" evidence="1">
    <location>
        <begin position="189"/>
        <end position="208"/>
    </location>
</feature>
<keyword evidence="3" id="KW-0548">Nucleotidyltransferase</keyword>
<dbReference type="GO" id="GO:0052621">
    <property type="term" value="F:diguanylate cyclase activity"/>
    <property type="evidence" value="ECO:0007669"/>
    <property type="project" value="UniProtKB-EC"/>
</dbReference>
<dbReference type="InterPro" id="IPR029787">
    <property type="entry name" value="Nucleotide_cyclase"/>
</dbReference>
<dbReference type="SMART" id="SM00267">
    <property type="entry name" value="GGDEF"/>
    <property type="match status" value="1"/>
</dbReference>
<feature type="transmembrane region" description="Helical" evidence="1">
    <location>
        <begin position="220"/>
        <end position="245"/>
    </location>
</feature>
<organism evidence="3">
    <name type="scientific">mine drainage metagenome</name>
    <dbReference type="NCBI Taxonomy" id="410659"/>
    <lineage>
        <taxon>unclassified sequences</taxon>
        <taxon>metagenomes</taxon>
        <taxon>ecological metagenomes</taxon>
    </lineage>
</organism>
<protein>
    <submittedName>
        <fullName evidence="3">Putative diguanylate cyclase AdrA</fullName>
        <ecNumber evidence="3">2.7.7.65</ecNumber>
    </submittedName>
</protein>
<dbReference type="InterPro" id="IPR043128">
    <property type="entry name" value="Rev_trsase/Diguanyl_cyclase"/>
</dbReference>
<dbReference type="Gene3D" id="3.30.70.270">
    <property type="match status" value="1"/>
</dbReference>
<keyword evidence="1" id="KW-1133">Transmembrane helix</keyword>
<evidence type="ECO:0000313" key="3">
    <source>
        <dbReference type="EMBL" id="OIR02662.1"/>
    </source>
</evidence>
<dbReference type="CDD" id="cd01949">
    <property type="entry name" value="GGDEF"/>
    <property type="match status" value="1"/>
</dbReference>
<feature type="transmembrane region" description="Helical" evidence="1">
    <location>
        <begin position="163"/>
        <end position="182"/>
    </location>
</feature>
<dbReference type="InterPro" id="IPR000160">
    <property type="entry name" value="GGDEF_dom"/>
</dbReference>
<keyword evidence="1" id="KW-0472">Membrane</keyword>
<comment type="caution">
    <text evidence="3">The sequence shown here is derived from an EMBL/GenBank/DDBJ whole genome shotgun (WGS) entry which is preliminary data.</text>
</comment>
<evidence type="ECO:0000259" key="2">
    <source>
        <dbReference type="PROSITE" id="PS50887"/>
    </source>
</evidence>
<feature type="transmembrane region" description="Helical" evidence="1">
    <location>
        <begin position="73"/>
        <end position="94"/>
    </location>
</feature>
<feature type="domain" description="GGDEF" evidence="2">
    <location>
        <begin position="278"/>
        <end position="408"/>
    </location>
</feature>
<keyword evidence="3" id="KW-0808">Transferase</keyword>
<dbReference type="InterPro" id="IPR050469">
    <property type="entry name" value="Diguanylate_Cyclase"/>
</dbReference>
<dbReference type="FunFam" id="3.30.70.270:FF:000001">
    <property type="entry name" value="Diguanylate cyclase domain protein"/>
    <property type="match status" value="1"/>
</dbReference>
<dbReference type="PROSITE" id="PS50887">
    <property type="entry name" value="GGDEF"/>
    <property type="match status" value="1"/>
</dbReference>
<dbReference type="SUPFAM" id="SSF55073">
    <property type="entry name" value="Nucleotide cyclase"/>
    <property type="match status" value="1"/>
</dbReference>
<dbReference type="EC" id="2.7.7.65" evidence="3"/>
<keyword evidence="1" id="KW-0812">Transmembrane</keyword>
<dbReference type="PANTHER" id="PTHR45138:SF9">
    <property type="entry name" value="DIGUANYLATE CYCLASE DGCM-RELATED"/>
    <property type="match status" value="1"/>
</dbReference>
<reference evidence="3" key="1">
    <citation type="submission" date="2016-10" db="EMBL/GenBank/DDBJ databases">
        <title>Sequence of Gallionella enrichment culture.</title>
        <authorList>
            <person name="Poehlein A."/>
            <person name="Muehling M."/>
            <person name="Daniel R."/>
        </authorList>
    </citation>
    <scope>NUCLEOTIDE SEQUENCE</scope>
</reference>
<name>A0A1J5SRG3_9ZZZZ</name>
<feature type="transmembrane region" description="Helical" evidence="1">
    <location>
        <begin position="100"/>
        <end position="121"/>
    </location>
</feature>
<feature type="transmembrane region" description="Helical" evidence="1">
    <location>
        <begin position="133"/>
        <end position="157"/>
    </location>
</feature>
<dbReference type="EMBL" id="MLJW01000073">
    <property type="protein sequence ID" value="OIR02662.1"/>
    <property type="molecule type" value="Genomic_DNA"/>
</dbReference>
<dbReference type="Pfam" id="PF00990">
    <property type="entry name" value="GGDEF"/>
    <property type="match status" value="1"/>
</dbReference>
<dbReference type="PANTHER" id="PTHR45138">
    <property type="entry name" value="REGULATORY COMPONENTS OF SENSORY TRANSDUCTION SYSTEM"/>
    <property type="match status" value="1"/>
</dbReference>
<accession>A0A1J5SRG3</accession>